<proteinExistence type="predicted"/>
<dbReference type="Gene3D" id="2.170.16.10">
    <property type="entry name" value="Hedgehog/Intein (Hint) domain"/>
    <property type="match status" value="1"/>
</dbReference>
<dbReference type="InterPro" id="IPR030934">
    <property type="entry name" value="Intein_C"/>
</dbReference>
<keyword evidence="2" id="KW-1185">Reference proteome</keyword>
<name>A0A4V2G7G8_9ACTN</name>
<sequence length="126" mass="14086">MVRSVRTFTGAQRMYNLTVARRHTFYVQAQGTPVLVHNCPMKRAPQVLRGVKLPGRMEGVDIRHVRDGHVKGGKDVKPGKGLWPDDVTDAEINRVANEAFRNNRGPIGWDSDTRMIQAQARVGGKL</sequence>
<dbReference type="AlphaFoldDB" id="A0A4V2G7G8"/>
<organism evidence="1 2">
    <name type="scientific">Krasilnikovia cinnamomea</name>
    <dbReference type="NCBI Taxonomy" id="349313"/>
    <lineage>
        <taxon>Bacteria</taxon>
        <taxon>Bacillati</taxon>
        <taxon>Actinomycetota</taxon>
        <taxon>Actinomycetes</taxon>
        <taxon>Micromonosporales</taxon>
        <taxon>Micromonosporaceae</taxon>
        <taxon>Krasilnikovia</taxon>
    </lineage>
</organism>
<comment type="caution">
    <text evidence="1">The sequence shown here is derived from an EMBL/GenBank/DDBJ whole genome shotgun (WGS) entry which is preliminary data.</text>
</comment>
<dbReference type="NCBIfam" id="TIGR01443">
    <property type="entry name" value="intein_Cterm"/>
    <property type="match status" value="1"/>
</dbReference>
<accession>A0A4V2G7G8</accession>
<reference evidence="1 2" key="1">
    <citation type="submission" date="2019-02" db="EMBL/GenBank/DDBJ databases">
        <title>Sequencing the genomes of 1000 actinobacteria strains.</title>
        <authorList>
            <person name="Klenk H.-P."/>
        </authorList>
    </citation>
    <scope>NUCLEOTIDE SEQUENCE [LARGE SCALE GENOMIC DNA]</scope>
    <source>
        <strain evidence="1 2">DSM 45162</strain>
    </source>
</reference>
<evidence type="ECO:0000313" key="2">
    <source>
        <dbReference type="Proteomes" id="UP000292564"/>
    </source>
</evidence>
<protein>
    <submittedName>
        <fullName evidence="1">Intein</fullName>
    </submittedName>
</protein>
<dbReference type="EMBL" id="SHKY01000001">
    <property type="protein sequence ID" value="RZU52466.1"/>
    <property type="molecule type" value="Genomic_DNA"/>
</dbReference>
<evidence type="ECO:0000313" key="1">
    <source>
        <dbReference type="EMBL" id="RZU52466.1"/>
    </source>
</evidence>
<dbReference type="PROSITE" id="PS50818">
    <property type="entry name" value="INTEIN_C_TER"/>
    <property type="match status" value="1"/>
</dbReference>
<gene>
    <name evidence="1" type="ORF">EV385_4331</name>
</gene>
<dbReference type="Proteomes" id="UP000292564">
    <property type="component" value="Unassembled WGS sequence"/>
</dbReference>